<dbReference type="GO" id="GO:0032259">
    <property type="term" value="P:methylation"/>
    <property type="evidence" value="ECO:0007669"/>
    <property type="project" value="UniProtKB-KW"/>
</dbReference>
<organism evidence="4 5">
    <name type="scientific">Segatella oris</name>
    <dbReference type="NCBI Taxonomy" id="28135"/>
    <lineage>
        <taxon>Bacteria</taxon>
        <taxon>Pseudomonadati</taxon>
        <taxon>Bacteroidota</taxon>
        <taxon>Bacteroidia</taxon>
        <taxon>Bacteroidales</taxon>
        <taxon>Prevotellaceae</taxon>
        <taxon>Segatella</taxon>
    </lineage>
</organism>
<dbReference type="Proteomes" id="UP000274578">
    <property type="component" value="Chromosome 1"/>
</dbReference>
<sequence>MNRHGEQQFAALQQVEESLNDYISTHIDPEDDYLYRLYRATNIHTIHGRMASGHIQGRLLKMLVTMIRPKRILEVGTFSGYSALCMAEGLDDDGKLYTFEINDEMEDFTRPWIAQSPVADKIIFTIGDANLLAPQLGITFDMAFIDGDKRTYIETYEMAMKLLRVGGFLLADNTLWDGHVIDSAYDHDQQTLGIRAFNDHVQADQRVEKVILPLRDGLTLIRKIKE</sequence>
<gene>
    <name evidence="4" type="ORF">NCTC13071_00529</name>
</gene>
<accession>A0A3S4V8E0</accession>
<dbReference type="RefSeq" id="WP_018919685.1">
    <property type="nucleotide sequence ID" value="NZ_LR134384.1"/>
</dbReference>
<keyword evidence="2 4" id="KW-0808">Transferase</keyword>
<dbReference type="InterPro" id="IPR002935">
    <property type="entry name" value="SAM_O-MeTrfase"/>
</dbReference>
<proteinExistence type="predicted"/>
<dbReference type="EC" id="2.1.1.-" evidence="4"/>
<evidence type="ECO:0000256" key="1">
    <source>
        <dbReference type="ARBA" id="ARBA00022603"/>
    </source>
</evidence>
<dbReference type="PANTHER" id="PTHR10509:SF14">
    <property type="entry name" value="CAFFEOYL-COA O-METHYLTRANSFERASE 3-RELATED"/>
    <property type="match status" value="1"/>
</dbReference>
<dbReference type="GO" id="GO:0008171">
    <property type="term" value="F:O-methyltransferase activity"/>
    <property type="evidence" value="ECO:0007669"/>
    <property type="project" value="InterPro"/>
</dbReference>
<name>A0A3S4V8E0_9BACT</name>
<protein>
    <submittedName>
        <fullName evidence="4">O-methyltransferase MSMEG_5073</fullName>
        <ecNumber evidence="4">2.1.1.-</ecNumber>
    </submittedName>
</protein>
<dbReference type="InterPro" id="IPR029063">
    <property type="entry name" value="SAM-dependent_MTases_sf"/>
</dbReference>
<dbReference type="InterPro" id="IPR050362">
    <property type="entry name" value="Cation-dep_OMT"/>
</dbReference>
<dbReference type="PROSITE" id="PS51682">
    <property type="entry name" value="SAM_OMT_I"/>
    <property type="match status" value="1"/>
</dbReference>
<evidence type="ECO:0000256" key="3">
    <source>
        <dbReference type="ARBA" id="ARBA00022691"/>
    </source>
</evidence>
<evidence type="ECO:0000256" key="2">
    <source>
        <dbReference type="ARBA" id="ARBA00022679"/>
    </source>
</evidence>
<reference evidence="4 5" key="1">
    <citation type="submission" date="2018-12" db="EMBL/GenBank/DDBJ databases">
        <authorList>
            <consortium name="Pathogen Informatics"/>
        </authorList>
    </citation>
    <scope>NUCLEOTIDE SEQUENCE [LARGE SCALE GENOMIC DNA]</scope>
    <source>
        <strain evidence="4 5">NCTC13071</strain>
    </source>
</reference>
<dbReference type="AlphaFoldDB" id="A0A3S4V8E0"/>
<dbReference type="KEGG" id="poc:NCTC13071_00529"/>
<dbReference type="SUPFAM" id="SSF53335">
    <property type="entry name" value="S-adenosyl-L-methionine-dependent methyltransferases"/>
    <property type="match status" value="1"/>
</dbReference>
<dbReference type="PANTHER" id="PTHR10509">
    <property type="entry name" value="O-METHYLTRANSFERASE-RELATED"/>
    <property type="match status" value="1"/>
</dbReference>
<dbReference type="GO" id="GO:0008757">
    <property type="term" value="F:S-adenosylmethionine-dependent methyltransferase activity"/>
    <property type="evidence" value="ECO:0007669"/>
    <property type="project" value="TreeGrafter"/>
</dbReference>
<keyword evidence="3" id="KW-0949">S-adenosyl-L-methionine</keyword>
<dbReference type="Pfam" id="PF01596">
    <property type="entry name" value="Methyltransf_3"/>
    <property type="match status" value="1"/>
</dbReference>
<dbReference type="GeneID" id="85011433"/>
<dbReference type="EMBL" id="LR134384">
    <property type="protein sequence ID" value="VEH14552.1"/>
    <property type="molecule type" value="Genomic_DNA"/>
</dbReference>
<evidence type="ECO:0000313" key="4">
    <source>
        <dbReference type="EMBL" id="VEH14552.1"/>
    </source>
</evidence>
<dbReference type="Gene3D" id="3.40.50.150">
    <property type="entry name" value="Vaccinia Virus protein VP39"/>
    <property type="match status" value="1"/>
</dbReference>
<keyword evidence="1 4" id="KW-0489">Methyltransferase</keyword>
<dbReference type="CDD" id="cd02440">
    <property type="entry name" value="AdoMet_MTases"/>
    <property type="match status" value="1"/>
</dbReference>
<evidence type="ECO:0000313" key="5">
    <source>
        <dbReference type="Proteomes" id="UP000274578"/>
    </source>
</evidence>